<dbReference type="Gene3D" id="3.40.30.10">
    <property type="entry name" value="Glutaredoxin"/>
    <property type="match status" value="1"/>
</dbReference>
<dbReference type="PANTHER" id="PTHR45694:SF18">
    <property type="entry name" value="GLUTAREDOXIN-1-RELATED"/>
    <property type="match status" value="1"/>
</dbReference>
<dbReference type="PANTHER" id="PTHR45694">
    <property type="entry name" value="GLUTAREDOXIN 2"/>
    <property type="match status" value="1"/>
</dbReference>
<gene>
    <name evidence="3" type="ORF">RO3G_08630</name>
</gene>
<dbReference type="EMBL" id="CH476737">
    <property type="protein sequence ID" value="EIE83925.1"/>
    <property type="molecule type" value="Genomic_DNA"/>
</dbReference>
<dbReference type="RefSeq" id="XP_067519321.1">
    <property type="nucleotide sequence ID" value="XM_067663220.1"/>
</dbReference>
<dbReference type="GO" id="GO:0034599">
    <property type="term" value="P:cellular response to oxidative stress"/>
    <property type="evidence" value="ECO:0007669"/>
    <property type="project" value="TreeGrafter"/>
</dbReference>
<dbReference type="AlphaFoldDB" id="I1C645"/>
<accession>I1C645</accession>
<dbReference type="InterPro" id="IPR002109">
    <property type="entry name" value="Glutaredoxin"/>
</dbReference>
<evidence type="ECO:0000313" key="4">
    <source>
        <dbReference type="Proteomes" id="UP000009138"/>
    </source>
</evidence>
<dbReference type="VEuPathDB" id="FungiDB:RO3G_08630"/>
<dbReference type="GeneID" id="93615601"/>
<keyword evidence="1" id="KW-0472">Membrane</keyword>
<dbReference type="Pfam" id="PF00462">
    <property type="entry name" value="Glutaredoxin"/>
    <property type="match status" value="1"/>
</dbReference>
<evidence type="ECO:0000313" key="3">
    <source>
        <dbReference type="EMBL" id="EIE83925.1"/>
    </source>
</evidence>
<dbReference type="PROSITE" id="PS51354">
    <property type="entry name" value="GLUTAREDOXIN_2"/>
    <property type="match status" value="1"/>
</dbReference>
<keyword evidence="1" id="KW-0812">Transmembrane</keyword>
<dbReference type="Proteomes" id="UP000009138">
    <property type="component" value="Unassembled WGS sequence"/>
</dbReference>
<reference evidence="3 4" key="1">
    <citation type="journal article" date="2009" name="PLoS Genet.">
        <title>Genomic analysis of the basal lineage fungus Rhizopus oryzae reveals a whole-genome duplication.</title>
        <authorList>
            <person name="Ma L.-J."/>
            <person name="Ibrahim A.S."/>
            <person name="Skory C."/>
            <person name="Grabherr M.G."/>
            <person name="Burger G."/>
            <person name="Butler M."/>
            <person name="Elias M."/>
            <person name="Idnurm A."/>
            <person name="Lang B.F."/>
            <person name="Sone T."/>
            <person name="Abe A."/>
            <person name="Calvo S.E."/>
            <person name="Corrochano L.M."/>
            <person name="Engels R."/>
            <person name="Fu J."/>
            <person name="Hansberg W."/>
            <person name="Kim J.-M."/>
            <person name="Kodira C.D."/>
            <person name="Koehrsen M.J."/>
            <person name="Liu B."/>
            <person name="Miranda-Saavedra D."/>
            <person name="O'Leary S."/>
            <person name="Ortiz-Castellanos L."/>
            <person name="Poulter R."/>
            <person name="Rodriguez-Romero J."/>
            <person name="Ruiz-Herrera J."/>
            <person name="Shen Y.-Q."/>
            <person name="Zeng Q."/>
            <person name="Galagan J."/>
            <person name="Birren B.W."/>
            <person name="Cuomo C.A."/>
            <person name="Wickes B.L."/>
        </authorList>
    </citation>
    <scope>NUCLEOTIDE SEQUENCE [LARGE SCALE GENOMIC DNA]</scope>
    <source>
        <strain evidence="4">RA 99-880 / ATCC MYA-4621 / FGSC 9543 / NRRL 43880</strain>
    </source>
</reference>
<proteinExistence type="predicted"/>
<feature type="transmembrane region" description="Helical" evidence="1">
    <location>
        <begin position="37"/>
        <end position="57"/>
    </location>
</feature>
<dbReference type="eggNOG" id="KOG1752">
    <property type="taxonomic scope" value="Eukaryota"/>
</dbReference>
<dbReference type="GO" id="GO:0015038">
    <property type="term" value="F:glutathione disulfide oxidoreductase activity"/>
    <property type="evidence" value="ECO:0007669"/>
    <property type="project" value="TreeGrafter"/>
</dbReference>
<evidence type="ECO:0000256" key="1">
    <source>
        <dbReference type="SAM" id="Phobius"/>
    </source>
</evidence>
<dbReference type="PRINTS" id="PR00160">
    <property type="entry name" value="GLUTAREDOXIN"/>
</dbReference>
<dbReference type="OrthoDB" id="423313at2759"/>
<evidence type="ECO:0000259" key="2">
    <source>
        <dbReference type="Pfam" id="PF00462"/>
    </source>
</evidence>
<dbReference type="CDD" id="cd03419">
    <property type="entry name" value="GRX_GRXh_1_2_like"/>
    <property type="match status" value="1"/>
</dbReference>
<sequence length="144" mass="16692">MSSNNNQLPLTVQDDIEAKERYSSKQRASNYCNSRRIRLWTLLFCAFLSTFALLKYSGIDYNKYSQRAKKILKSYNLKPFKVVEVDLREDDDEVKMALKEISNRDTFPNIFINGQTIGGCDDLEKLHEAGELKALLFNSHLLFN</sequence>
<dbReference type="STRING" id="246409.I1C645"/>
<dbReference type="InterPro" id="IPR014025">
    <property type="entry name" value="Glutaredoxin_subgr"/>
</dbReference>
<name>I1C645_RHIO9</name>
<dbReference type="OMA" id="SCNSRRI"/>
<organism evidence="3 4">
    <name type="scientific">Rhizopus delemar (strain RA 99-880 / ATCC MYA-4621 / FGSC 9543 / NRRL 43880)</name>
    <name type="common">Mucormycosis agent</name>
    <name type="synonym">Rhizopus arrhizus var. delemar</name>
    <dbReference type="NCBI Taxonomy" id="246409"/>
    <lineage>
        <taxon>Eukaryota</taxon>
        <taxon>Fungi</taxon>
        <taxon>Fungi incertae sedis</taxon>
        <taxon>Mucoromycota</taxon>
        <taxon>Mucoromycotina</taxon>
        <taxon>Mucoromycetes</taxon>
        <taxon>Mucorales</taxon>
        <taxon>Mucorineae</taxon>
        <taxon>Rhizopodaceae</taxon>
        <taxon>Rhizopus</taxon>
    </lineage>
</organism>
<feature type="domain" description="Glutaredoxin" evidence="2">
    <location>
        <begin position="64"/>
        <end position="117"/>
    </location>
</feature>
<dbReference type="GO" id="GO:0005737">
    <property type="term" value="C:cytoplasm"/>
    <property type="evidence" value="ECO:0007669"/>
    <property type="project" value="TreeGrafter"/>
</dbReference>
<keyword evidence="1" id="KW-1133">Transmembrane helix</keyword>
<protein>
    <recommendedName>
        <fullName evidence="2">Glutaredoxin domain-containing protein</fullName>
    </recommendedName>
</protein>
<dbReference type="InParanoid" id="I1C645"/>
<dbReference type="InterPro" id="IPR036249">
    <property type="entry name" value="Thioredoxin-like_sf"/>
</dbReference>
<dbReference type="SUPFAM" id="SSF52833">
    <property type="entry name" value="Thioredoxin-like"/>
    <property type="match status" value="1"/>
</dbReference>
<keyword evidence="4" id="KW-1185">Reference proteome</keyword>